<reference evidence="4" key="1">
    <citation type="submission" date="2012-06" db="EMBL/GenBank/DDBJ databases">
        <title>The genome sequence of Coniosporium apollinis CBS 100218.</title>
        <authorList>
            <consortium name="The Broad Institute Genome Sequencing Platform"/>
            <person name="Cuomo C."/>
            <person name="Gorbushina A."/>
            <person name="Noack S."/>
            <person name="Walker B."/>
            <person name="Young S.K."/>
            <person name="Zeng Q."/>
            <person name="Gargeya S."/>
            <person name="Fitzgerald M."/>
            <person name="Haas B."/>
            <person name="Abouelleil A."/>
            <person name="Alvarado L."/>
            <person name="Arachchi H.M."/>
            <person name="Berlin A.M."/>
            <person name="Chapman S.B."/>
            <person name="Goldberg J."/>
            <person name="Griggs A."/>
            <person name="Gujja S."/>
            <person name="Hansen M."/>
            <person name="Howarth C."/>
            <person name="Imamovic A."/>
            <person name="Larimer J."/>
            <person name="McCowan C."/>
            <person name="Montmayeur A."/>
            <person name="Murphy C."/>
            <person name="Neiman D."/>
            <person name="Pearson M."/>
            <person name="Priest M."/>
            <person name="Roberts A."/>
            <person name="Saif S."/>
            <person name="Shea T."/>
            <person name="Sisk P."/>
            <person name="Sykes S."/>
            <person name="Wortman J."/>
            <person name="Nusbaum C."/>
            <person name="Birren B."/>
        </authorList>
    </citation>
    <scope>NUCLEOTIDE SEQUENCE [LARGE SCALE GENOMIC DNA]</scope>
    <source>
        <strain evidence="4">CBS 100218</strain>
    </source>
</reference>
<feature type="region of interest" description="Disordered" evidence="1">
    <location>
        <begin position="241"/>
        <end position="286"/>
    </location>
</feature>
<proteinExistence type="predicted"/>
<dbReference type="HOGENOM" id="CLU_735682_0_0_1"/>
<feature type="compositionally biased region" description="Polar residues" evidence="1">
    <location>
        <begin position="275"/>
        <end position="286"/>
    </location>
</feature>
<evidence type="ECO:0000256" key="1">
    <source>
        <dbReference type="SAM" id="MobiDB-lite"/>
    </source>
</evidence>
<name>R7YMS5_CONA1</name>
<feature type="domain" description="C2H2-type" evidence="2">
    <location>
        <begin position="289"/>
        <end position="311"/>
    </location>
</feature>
<protein>
    <recommendedName>
        <fullName evidence="2">C2H2-type domain-containing protein</fullName>
    </recommendedName>
</protein>
<dbReference type="EMBL" id="JH767562">
    <property type="protein sequence ID" value="EON63235.1"/>
    <property type="molecule type" value="Genomic_DNA"/>
</dbReference>
<keyword evidence="4" id="KW-1185">Reference proteome</keyword>
<feature type="compositionally biased region" description="Low complexity" evidence="1">
    <location>
        <begin position="41"/>
        <end position="59"/>
    </location>
</feature>
<feature type="compositionally biased region" description="Basic and acidic residues" evidence="1">
    <location>
        <begin position="352"/>
        <end position="370"/>
    </location>
</feature>
<feature type="region of interest" description="Disordered" evidence="1">
    <location>
        <begin position="41"/>
        <end position="62"/>
    </location>
</feature>
<feature type="domain" description="C2H2-type" evidence="2">
    <location>
        <begin position="318"/>
        <end position="347"/>
    </location>
</feature>
<sequence>MRVPLIPHSNAEQEASEHHTISSSSNGIYYTPTTLSIGQDYSPAATPSTSYTPSSTCTSGDRDYRSADVNSDAIAWQTYSHSRPSGSRSHSIASTACQDVDQLQSPGYSFGQVTQTHGSGADFTYRDIADHPYITSQRAAEYTQQYSPQSSLPVQYSAATSFSQDPYLHHILPSYTAATTVSTDQLTSSPTRQRKHNRGSGTSHVTTTYQFATDYIQQHDHLAFDTDDSFLAEPFDQHSFETSTFPMTTTTSATSETSELQRSTSKACRGRRTSTPHSPGSSASNEVQHTCHCDASFKRAADLTRHRMSVHGENVILFDCDFPGCNRRGASGFKRKDHLNEHKRNVHNLYIQKREKGQRSARDPRPEEGFTGRGGY</sequence>
<accession>R7YMS5</accession>
<dbReference type="Gene3D" id="3.30.160.60">
    <property type="entry name" value="Classic Zinc Finger"/>
    <property type="match status" value="1"/>
</dbReference>
<feature type="region of interest" description="Disordered" evidence="1">
    <location>
        <begin position="182"/>
        <end position="204"/>
    </location>
</feature>
<dbReference type="RefSeq" id="XP_007778552.1">
    <property type="nucleotide sequence ID" value="XM_007780362.1"/>
</dbReference>
<organism evidence="3 4">
    <name type="scientific">Coniosporium apollinis (strain CBS 100218)</name>
    <name type="common">Rock-inhabiting black yeast</name>
    <dbReference type="NCBI Taxonomy" id="1168221"/>
    <lineage>
        <taxon>Eukaryota</taxon>
        <taxon>Fungi</taxon>
        <taxon>Dikarya</taxon>
        <taxon>Ascomycota</taxon>
        <taxon>Pezizomycotina</taxon>
        <taxon>Dothideomycetes</taxon>
        <taxon>Dothideomycetes incertae sedis</taxon>
        <taxon>Coniosporium</taxon>
    </lineage>
</organism>
<feature type="region of interest" description="Disordered" evidence="1">
    <location>
        <begin position="1"/>
        <end position="25"/>
    </location>
</feature>
<feature type="compositionally biased region" description="Low complexity" evidence="1">
    <location>
        <begin position="241"/>
        <end position="258"/>
    </location>
</feature>
<evidence type="ECO:0000259" key="2">
    <source>
        <dbReference type="SMART" id="SM00355"/>
    </source>
</evidence>
<dbReference type="SMART" id="SM00355">
    <property type="entry name" value="ZnF_C2H2"/>
    <property type="match status" value="2"/>
</dbReference>
<feature type="region of interest" description="Disordered" evidence="1">
    <location>
        <begin position="351"/>
        <end position="376"/>
    </location>
</feature>
<dbReference type="InterPro" id="IPR013087">
    <property type="entry name" value="Znf_C2H2_type"/>
</dbReference>
<gene>
    <name evidence="3" type="ORF">W97_02462</name>
</gene>
<dbReference type="OrthoDB" id="2687452at2759"/>
<evidence type="ECO:0000313" key="3">
    <source>
        <dbReference type="EMBL" id="EON63235.1"/>
    </source>
</evidence>
<dbReference type="Proteomes" id="UP000016924">
    <property type="component" value="Unassembled WGS sequence"/>
</dbReference>
<feature type="compositionally biased region" description="Polar residues" evidence="1">
    <location>
        <begin position="182"/>
        <end position="191"/>
    </location>
</feature>
<dbReference type="STRING" id="1168221.R7YMS5"/>
<dbReference type="AlphaFoldDB" id="R7YMS5"/>
<evidence type="ECO:0000313" key="4">
    <source>
        <dbReference type="Proteomes" id="UP000016924"/>
    </source>
</evidence>
<dbReference type="eggNOG" id="ENOG502SXT7">
    <property type="taxonomic scope" value="Eukaryota"/>
</dbReference>
<dbReference type="GeneID" id="19899773"/>